<keyword evidence="3" id="KW-1185">Reference proteome</keyword>
<protein>
    <submittedName>
        <fullName evidence="2">Anti-anti-sigma factor</fullName>
    </submittedName>
</protein>
<proteinExistence type="predicted"/>
<dbReference type="PATRIC" id="fig|1292037.4.peg.1958"/>
<name>R1IE07_9PSEU</name>
<organism evidence="2 3">
    <name type="scientific">Amycolatopsis vancoresmycina DSM 44592</name>
    <dbReference type="NCBI Taxonomy" id="1292037"/>
    <lineage>
        <taxon>Bacteria</taxon>
        <taxon>Bacillati</taxon>
        <taxon>Actinomycetota</taxon>
        <taxon>Actinomycetes</taxon>
        <taxon>Pseudonocardiales</taxon>
        <taxon>Pseudonocardiaceae</taxon>
        <taxon>Amycolatopsis</taxon>
    </lineage>
</organism>
<evidence type="ECO:0000259" key="1">
    <source>
        <dbReference type="PROSITE" id="PS50801"/>
    </source>
</evidence>
<dbReference type="InterPro" id="IPR002645">
    <property type="entry name" value="STAS_dom"/>
</dbReference>
<dbReference type="CDD" id="cd07043">
    <property type="entry name" value="STAS_anti-anti-sigma_factors"/>
    <property type="match status" value="1"/>
</dbReference>
<dbReference type="AlphaFoldDB" id="R1IE07"/>
<dbReference type="EMBL" id="AOUO01000126">
    <property type="protein sequence ID" value="EOD68639.1"/>
    <property type="molecule type" value="Genomic_DNA"/>
</dbReference>
<feature type="domain" description="STAS" evidence="1">
    <location>
        <begin position="18"/>
        <end position="130"/>
    </location>
</feature>
<dbReference type="PANTHER" id="PTHR33495">
    <property type="entry name" value="ANTI-SIGMA FACTOR ANTAGONIST TM_1081-RELATED-RELATED"/>
    <property type="match status" value="1"/>
</dbReference>
<reference evidence="2 3" key="1">
    <citation type="submission" date="2013-02" db="EMBL/GenBank/DDBJ databases">
        <title>Draft genome sequence of Amycolatopsis vancoresmycina strain DSM 44592T.</title>
        <authorList>
            <person name="Kumar S."/>
            <person name="Kaur N."/>
            <person name="Kaur C."/>
            <person name="Raghava G.P.S."/>
            <person name="Mayilraj S."/>
        </authorList>
    </citation>
    <scope>NUCLEOTIDE SEQUENCE [LARGE SCALE GENOMIC DNA]</scope>
    <source>
        <strain evidence="2 3">DSM 44592</strain>
    </source>
</reference>
<dbReference type="Pfam" id="PF01740">
    <property type="entry name" value="STAS"/>
    <property type="match status" value="1"/>
</dbReference>
<dbReference type="Gene3D" id="3.30.750.24">
    <property type="entry name" value="STAS domain"/>
    <property type="match status" value="1"/>
</dbReference>
<sequence>MLATPGQVEVSHFLPVRTRVTVAATAGHTTVTVTGDFDLAVTASLHEQLEAELRRTPAALVLDLAGVTFCSAGALAVLLDVVTTAHARGIPCAIVATGRAVLRPVRVLQLDRVLPLHRDRAEAEDWLSLVRRLR</sequence>
<dbReference type="eggNOG" id="COG1366">
    <property type="taxonomic scope" value="Bacteria"/>
</dbReference>
<dbReference type="GO" id="GO:0043856">
    <property type="term" value="F:anti-sigma factor antagonist activity"/>
    <property type="evidence" value="ECO:0007669"/>
    <property type="project" value="TreeGrafter"/>
</dbReference>
<evidence type="ECO:0000313" key="2">
    <source>
        <dbReference type="EMBL" id="EOD68639.1"/>
    </source>
</evidence>
<dbReference type="RefSeq" id="WP_003071025.1">
    <property type="nucleotide sequence ID" value="NZ_AOUO01000126.1"/>
</dbReference>
<accession>R1IE07</accession>
<dbReference type="InterPro" id="IPR036513">
    <property type="entry name" value="STAS_dom_sf"/>
</dbReference>
<dbReference type="Proteomes" id="UP000014139">
    <property type="component" value="Unassembled WGS sequence"/>
</dbReference>
<dbReference type="PANTHER" id="PTHR33495:SF2">
    <property type="entry name" value="ANTI-SIGMA FACTOR ANTAGONIST TM_1081-RELATED"/>
    <property type="match status" value="1"/>
</dbReference>
<evidence type="ECO:0000313" key="3">
    <source>
        <dbReference type="Proteomes" id="UP000014139"/>
    </source>
</evidence>
<dbReference type="OrthoDB" id="3638383at2"/>
<comment type="caution">
    <text evidence="2">The sequence shown here is derived from an EMBL/GenBank/DDBJ whole genome shotgun (WGS) entry which is preliminary data.</text>
</comment>
<dbReference type="PROSITE" id="PS50801">
    <property type="entry name" value="STAS"/>
    <property type="match status" value="1"/>
</dbReference>
<dbReference type="SUPFAM" id="SSF52091">
    <property type="entry name" value="SpoIIaa-like"/>
    <property type="match status" value="1"/>
</dbReference>
<gene>
    <name evidence="2" type="ORF">H480_10215</name>
</gene>